<feature type="region of interest" description="Disordered" evidence="1">
    <location>
        <begin position="472"/>
        <end position="533"/>
    </location>
</feature>
<reference evidence="2 3" key="1">
    <citation type="submission" date="2020-07" db="EMBL/GenBank/DDBJ databases">
        <title>Comparative genomics of pyrophilous fungi reveals a link between fire events and developmental genes.</title>
        <authorList>
            <consortium name="DOE Joint Genome Institute"/>
            <person name="Steindorff A.S."/>
            <person name="Carver A."/>
            <person name="Calhoun S."/>
            <person name="Stillman K."/>
            <person name="Liu H."/>
            <person name="Lipzen A."/>
            <person name="Pangilinan J."/>
            <person name="Labutti K."/>
            <person name="Bruns T.D."/>
            <person name="Grigoriev I.V."/>
        </authorList>
    </citation>
    <scope>NUCLEOTIDE SEQUENCE [LARGE SCALE GENOMIC DNA]</scope>
    <source>
        <strain evidence="2 3">CBS 144469</strain>
    </source>
</reference>
<feature type="compositionally biased region" description="Acidic residues" evidence="1">
    <location>
        <begin position="1"/>
        <end position="17"/>
    </location>
</feature>
<keyword evidence="3" id="KW-1185">Reference proteome</keyword>
<feature type="compositionally biased region" description="Polar residues" evidence="1">
    <location>
        <begin position="62"/>
        <end position="73"/>
    </location>
</feature>
<gene>
    <name evidence="2" type="ORF">DFP72DRAFT_1116837</name>
</gene>
<dbReference type="OrthoDB" id="20886at2759"/>
<dbReference type="Proteomes" id="UP000521943">
    <property type="component" value="Unassembled WGS sequence"/>
</dbReference>
<organism evidence="2 3">
    <name type="scientific">Ephemerocybe angulata</name>
    <dbReference type="NCBI Taxonomy" id="980116"/>
    <lineage>
        <taxon>Eukaryota</taxon>
        <taxon>Fungi</taxon>
        <taxon>Dikarya</taxon>
        <taxon>Basidiomycota</taxon>
        <taxon>Agaricomycotina</taxon>
        <taxon>Agaricomycetes</taxon>
        <taxon>Agaricomycetidae</taxon>
        <taxon>Agaricales</taxon>
        <taxon>Agaricineae</taxon>
        <taxon>Psathyrellaceae</taxon>
        <taxon>Ephemerocybe</taxon>
    </lineage>
</organism>
<proteinExistence type="predicted"/>
<name>A0A8H6I347_9AGAR</name>
<feature type="region of interest" description="Disordered" evidence="1">
    <location>
        <begin position="1"/>
        <end position="35"/>
    </location>
</feature>
<feature type="compositionally biased region" description="Basic and acidic residues" evidence="1">
    <location>
        <begin position="74"/>
        <end position="95"/>
    </location>
</feature>
<evidence type="ECO:0000256" key="1">
    <source>
        <dbReference type="SAM" id="MobiDB-lite"/>
    </source>
</evidence>
<sequence>MEEDEADSEVYNNDDDAPMTVWSDKTSDGTDGTPYVSKKKKVFAKLAKQQRLANGAAAEPLASTSNLQLTKPASDSRDGKGLSKADGVDDSKSETGGDTCVPCFSSPGPLSNPLPYPSDWCSQASLPLIMAHAHWVRRIPPLPTSLPPAASLRKIITTLPFSNGYSKQKLEYPLQSSDFVYPELTVLSSADVSQDLEFLLQNRRHSTYDSRDHRSSTMNAHPAGPSSQPAGFEPPTHYDAYGRPTQPAGPGYPHHSVSGPISTGNYPYLPGPPPPQPGRMHQHNPPGPSGPIASNQNHHVHLSPHHPLEHDQLDRERERELELAGPAMGGPYQPHTTLTSVREGMEDRRCIPRVRITCKSRLPWATGDPSHQPYLRMERLLSSTPARAPSRLLVHGWVQGWVWGPTSPMQSLIGQNEEDILLIDLQTRRRSRRGGYGSMSNIKGKGDREFQREKDWIMQEQERQKKIRAREREWEKRAREKEREAWEMDREREKEQLDIDQLDRQRDREHCMQQQQQFGQPHPATSSASCALA</sequence>
<feature type="compositionally biased region" description="Basic and acidic residues" evidence="1">
    <location>
        <begin position="444"/>
        <end position="456"/>
    </location>
</feature>
<evidence type="ECO:0000313" key="3">
    <source>
        <dbReference type="Proteomes" id="UP000521943"/>
    </source>
</evidence>
<comment type="caution">
    <text evidence="2">The sequence shown here is derived from an EMBL/GenBank/DDBJ whole genome shotgun (WGS) entry which is preliminary data.</text>
</comment>
<accession>A0A8H6I347</accession>
<protein>
    <submittedName>
        <fullName evidence="2">Uncharacterized protein</fullName>
    </submittedName>
</protein>
<feature type="region of interest" description="Disordered" evidence="1">
    <location>
        <begin position="207"/>
        <end position="318"/>
    </location>
</feature>
<feature type="region of interest" description="Disordered" evidence="1">
    <location>
        <begin position="53"/>
        <end position="97"/>
    </location>
</feature>
<dbReference type="EMBL" id="JACGCI010000026">
    <property type="protein sequence ID" value="KAF6756511.1"/>
    <property type="molecule type" value="Genomic_DNA"/>
</dbReference>
<feature type="compositionally biased region" description="Basic and acidic residues" evidence="1">
    <location>
        <begin position="306"/>
        <end position="318"/>
    </location>
</feature>
<feature type="region of interest" description="Disordered" evidence="1">
    <location>
        <begin position="432"/>
        <end position="456"/>
    </location>
</feature>
<dbReference type="AlphaFoldDB" id="A0A8H6I347"/>
<feature type="compositionally biased region" description="Polar residues" evidence="1">
    <location>
        <begin position="523"/>
        <end position="533"/>
    </location>
</feature>
<evidence type="ECO:0000313" key="2">
    <source>
        <dbReference type="EMBL" id="KAF6756511.1"/>
    </source>
</evidence>
<feature type="compositionally biased region" description="Basic and acidic residues" evidence="1">
    <location>
        <begin position="472"/>
        <end position="511"/>
    </location>
</feature>